<dbReference type="Pfam" id="PF01583">
    <property type="entry name" value="APS_kinase"/>
    <property type="match status" value="1"/>
</dbReference>
<name>A0A6J7VVA3_9ZZZZ</name>
<dbReference type="NCBIfam" id="TIGR00455">
    <property type="entry name" value="apsK"/>
    <property type="match status" value="1"/>
</dbReference>
<dbReference type="GO" id="GO:0004020">
    <property type="term" value="F:adenylylsulfate kinase activity"/>
    <property type="evidence" value="ECO:0007669"/>
    <property type="project" value="UniProtKB-EC"/>
</dbReference>
<dbReference type="Gene3D" id="3.40.50.300">
    <property type="entry name" value="P-loop containing nucleotide triphosphate hydrolases"/>
    <property type="match status" value="1"/>
</dbReference>
<evidence type="ECO:0000256" key="5">
    <source>
        <dbReference type="ARBA" id="ARBA00022777"/>
    </source>
</evidence>
<dbReference type="EC" id="2.7.1.25" evidence="2"/>
<evidence type="ECO:0000256" key="3">
    <source>
        <dbReference type="ARBA" id="ARBA00022679"/>
    </source>
</evidence>
<dbReference type="InterPro" id="IPR027417">
    <property type="entry name" value="P-loop_NTPase"/>
</dbReference>
<proteinExistence type="predicted"/>
<dbReference type="InterPro" id="IPR059117">
    <property type="entry name" value="APS_kinase_dom"/>
</dbReference>
<dbReference type="AlphaFoldDB" id="A0A6J7VVA3"/>
<comment type="pathway">
    <text evidence="1">Sulfur metabolism.</text>
</comment>
<dbReference type="CDD" id="cd02027">
    <property type="entry name" value="APSK"/>
    <property type="match status" value="1"/>
</dbReference>
<dbReference type="PANTHER" id="PTHR11055">
    <property type="entry name" value="BIFUNCTIONAL 3'-PHOSPHOADENOSINE 5'-PHOSPHOSULFATE SYNTHASE"/>
    <property type="match status" value="1"/>
</dbReference>
<evidence type="ECO:0000259" key="7">
    <source>
        <dbReference type="Pfam" id="PF01583"/>
    </source>
</evidence>
<organism evidence="8">
    <name type="scientific">freshwater metagenome</name>
    <dbReference type="NCBI Taxonomy" id="449393"/>
    <lineage>
        <taxon>unclassified sequences</taxon>
        <taxon>metagenomes</taxon>
        <taxon>ecological metagenomes</taxon>
    </lineage>
</organism>
<dbReference type="NCBIfam" id="NF003013">
    <property type="entry name" value="PRK03846.1"/>
    <property type="match status" value="1"/>
</dbReference>
<keyword evidence="6" id="KW-0067">ATP-binding</keyword>
<evidence type="ECO:0000256" key="2">
    <source>
        <dbReference type="ARBA" id="ARBA00012121"/>
    </source>
</evidence>
<evidence type="ECO:0000256" key="6">
    <source>
        <dbReference type="ARBA" id="ARBA00022840"/>
    </source>
</evidence>
<dbReference type="PANTHER" id="PTHR11055:SF1">
    <property type="entry name" value="PAPS SYNTHETASE, ISOFORM D"/>
    <property type="match status" value="1"/>
</dbReference>
<dbReference type="EMBL" id="CAFBRV010000100">
    <property type="protein sequence ID" value="CAB5119309.1"/>
    <property type="molecule type" value="Genomic_DNA"/>
</dbReference>
<evidence type="ECO:0000256" key="1">
    <source>
        <dbReference type="ARBA" id="ARBA00004678"/>
    </source>
</evidence>
<reference evidence="8" key="1">
    <citation type="submission" date="2020-05" db="EMBL/GenBank/DDBJ databases">
        <authorList>
            <person name="Chiriac C."/>
            <person name="Salcher M."/>
            <person name="Ghai R."/>
            <person name="Kavagutti S V."/>
        </authorList>
    </citation>
    <scope>NUCLEOTIDE SEQUENCE</scope>
</reference>
<evidence type="ECO:0000313" key="8">
    <source>
        <dbReference type="EMBL" id="CAB5119309.1"/>
    </source>
</evidence>
<keyword evidence="5" id="KW-0418">Kinase</keyword>
<dbReference type="GO" id="GO:0005524">
    <property type="term" value="F:ATP binding"/>
    <property type="evidence" value="ECO:0007669"/>
    <property type="project" value="UniProtKB-KW"/>
</dbReference>
<sequence length="143" mass="15916">MLAQGAHAYVLDGDNLRLGINMDLGFTPEDRAENVRRTSEVAKLMVDAGLIVITALISPFEVDRQRAKSIFQEGEFLEVFVDTPVEICRTRDPKGLYKKSAAGQIPNFTGVGQDYERPTHPDLILDGTKLVNENVDLIMKELL</sequence>
<dbReference type="SUPFAM" id="SSF52540">
    <property type="entry name" value="P-loop containing nucleoside triphosphate hydrolases"/>
    <property type="match status" value="1"/>
</dbReference>
<protein>
    <recommendedName>
        <fullName evidence="2">adenylyl-sulfate kinase</fullName>
        <ecNumber evidence="2">2.7.1.25</ecNumber>
    </recommendedName>
</protein>
<evidence type="ECO:0000256" key="4">
    <source>
        <dbReference type="ARBA" id="ARBA00022741"/>
    </source>
</evidence>
<gene>
    <name evidence="8" type="ORF">UFOPK4410_00948</name>
</gene>
<keyword evidence="3" id="KW-0808">Transferase</keyword>
<accession>A0A6J7VVA3</accession>
<dbReference type="InterPro" id="IPR002891">
    <property type="entry name" value="APS"/>
</dbReference>
<keyword evidence="4" id="KW-0547">Nucleotide-binding</keyword>
<dbReference type="GO" id="GO:0000103">
    <property type="term" value="P:sulfate assimilation"/>
    <property type="evidence" value="ECO:0007669"/>
    <property type="project" value="InterPro"/>
</dbReference>
<feature type="domain" description="APS kinase" evidence="7">
    <location>
        <begin position="3"/>
        <end position="126"/>
    </location>
</feature>